<dbReference type="Pfam" id="PF04773">
    <property type="entry name" value="FecR"/>
    <property type="match status" value="1"/>
</dbReference>
<dbReference type="InterPro" id="IPR032508">
    <property type="entry name" value="FecR_C"/>
</dbReference>
<dbReference type="PANTHER" id="PTHR30273:SF2">
    <property type="entry name" value="PROTEIN FECR"/>
    <property type="match status" value="1"/>
</dbReference>
<feature type="domain" description="Protein FecR C-terminal" evidence="3">
    <location>
        <begin position="269"/>
        <end position="334"/>
    </location>
</feature>
<accession>A0A173MMN9</accession>
<keyword evidence="1" id="KW-0472">Membrane</keyword>
<evidence type="ECO:0000313" key="4">
    <source>
        <dbReference type="EMBL" id="SIS63898.1"/>
    </source>
</evidence>
<proteinExistence type="predicted"/>
<dbReference type="Gene3D" id="3.55.50.30">
    <property type="match status" value="1"/>
</dbReference>
<dbReference type="KEGG" id="fln:FLA_4960"/>
<protein>
    <submittedName>
        <fullName evidence="4">FecR family protein</fullName>
    </submittedName>
</protein>
<dbReference type="OrthoDB" id="923517at2"/>
<organism evidence="4 5">
    <name type="scientific">Filimonas lacunae</name>
    <dbReference type="NCBI Taxonomy" id="477680"/>
    <lineage>
        <taxon>Bacteria</taxon>
        <taxon>Pseudomonadati</taxon>
        <taxon>Bacteroidota</taxon>
        <taxon>Chitinophagia</taxon>
        <taxon>Chitinophagales</taxon>
        <taxon>Chitinophagaceae</taxon>
        <taxon>Filimonas</taxon>
    </lineage>
</organism>
<dbReference type="Gene3D" id="2.60.120.1440">
    <property type="match status" value="1"/>
</dbReference>
<keyword evidence="1" id="KW-0812">Transmembrane</keyword>
<name>A0A173MMN9_9BACT</name>
<evidence type="ECO:0000256" key="1">
    <source>
        <dbReference type="SAM" id="Phobius"/>
    </source>
</evidence>
<feature type="domain" description="FecR protein" evidence="2">
    <location>
        <begin position="120"/>
        <end position="222"/>
    </location>
</feature>
<dbReference type="AlphaFoldDB" id="A0A173MMN9"/>
<gene>
    <name evidence="4" type="ORF">SAMN05421788_101362</name>
</gene>
<dbReference type="InterPro" id="IPR006860">
    <property type="entry name" value="FecR"/>
</dbReference>
<dbReference type="EMBL" id="FTOR01000001">
    <property type="protein sequence ID" value="SIS63898.1"/>
    <property type="molecule type" value="Genomic_DNA"/>
</dbReference>
<dbReference type="GO" id="GO:0016989">
    <property type="term" value="F:sigma factor antagonist activity"/>
    <property type="evidence" value="ECO:0007669"/>
    <property type="project" value="TreeGrafter"/>
</dbReference>
<evidence type="ECO:0000259" key="3">
    <source>
        <dbReference type="Pfam" id="PF16344"/>
    </source>
</evidence>
<sequence>MEKYNSYTTDDFLNDDYFITYCKYGEEEAVRAWDNWLQSHPDNESAFRQAHAWLTAVLGATRITAPAYLENHLWEHIQEDISLQEKKLQRKRYVRMFATGIAACLCLLVASLWYVNSRVTVSTTLGEHRTITLPDNSEVTLNANSSLTYYRAWWWHKKREVWLAGEGLFKVQYQDKDAAGVPPAERFTAYAGKLKVEVLGTTFNVKERRNRVIIALLEGKVKVTEEAHVDKPVILQKGEVFRMAEGKVETSQVNQLTNQPQAWVDRKIVATGMTVQDIINNYEDTYGVQIILDNPSLAQKTIDGTISIGTDDNLLFMLANILNADIDRKGKQIWLRSK</sequence>
<evidence type="ECO:0000259" key="2">
    <source>
        <dbReference type="Pfam" id="PF04773"/>
    </source>
</evidence>
<reference evidence="5" key="1">
    <citation type="submission" date="2017-01" db="EMBL/GenBank/DDBJ databases">
        <authorList>
            <person name="Varghese N."/>
            <person name="Submissions S."/>
        </authorList>
    </citation>
    <scope>NUCLEOTIDE SEQUENCE [LARGE SCALE GENOMIC DNA]</scope>
    <source>
        <strain evidence="5">DSM 21054</strain>
    </source>
</reference>
<keyword evidence="5" id="KW-1185">Reference proteome</keyword>
<dbReference type="STRING" id="477680.SAMN05421788_101362"/>
<dbReference type="PANTHER" id="PTHR30273">
    <property type="entry name" value="PERIPLASMIC SIGNAL SENSOR AND SIGMA FACTOR ACTIVATOR FECR-RELATED"/>
    <property type="match status" value="1"/>
</dbReference>
<dbReference type="RefSeq" id="WP_076375084.1">
    <property type="nucleotide sequence ID" value="NZ_AP017422.1"/>
</dbReference>
<evidence type="ECO:0000313" key="5">
    <source>
        <dbReference type="Proteomes" id="UP000186917"/>
    </source>
</evidence>
<dbReference type="InterPro" id="IPR012373">
    <property type="entry name" value="Ferrdict_sens_TM"/>
</dbReference>
<feature type="transmembrane region" description="Helical" evidence="1">
    <location>
        <begin position="93"/>
        <end position="115"/>
    </location>
</feature>
<dbReference type="Proteomes" id="UP000186917">
    <property type="component" value="Unassembled WGS sequence"/>
</dbReference>
<dbReference type="Pfam" id="PF16344">
    <property type="entry name" value="FecR_C"/>
    <property type="match status" value="1"/>
</dbReference>
<keyword evidence="1" id="KW-1133">Transmembrane helix</keyword>
<dbReference type="PIRSF" id="PIRSF018266">
    <property type="entry name" value="FecR"/>
    <property type="match status" value="1"/>
</dbReference>